<dbReference type="PANTHER" id="PTHR43333:SF1">
    <property type="entry name" value="D-ISOMER SPECIFIC 2-HYDROXYACID DEHYDROGENASE NAD-BINDING DOMAIN-CONTAINING PROTEIN"/>
    <property type="match status" value="1"/>
</dbReference>
<evidence type="ECO:0000256" key="3">
    <source>
        <dbReference type="ARBA" id="ARBA00023027"/>
    </source>
</evidence>
<dbReference type="InterPro" id="IPR006139">
    <property type="entry name" value="D-isomer_2_OHA_DH_cat_dom"/>
</dbReference>
<protein>
    <submittedName>
        <fullName evidence="7">Phosphoglycerate dehydrogenase</fullName>
    </submittedName>
</protein>
<accession>A0A949X416</accession>
<feature type="domain" description="D-isomer specific 2-hydroxyacid dehydrogenase NAD-binding" evidence="6">
    <location>
        <begin position="107"/>
        <end position="277"/>
    </location>
</feature>
<dbReference type="AlphaFoldDB" id="A0A949X416"/>
<dbReference type="RefSeq" id="WP_218320305.1">
    <property type="nucleotide sequence ID" value="NZ_JAEEGC010000041.1"/>
</dbReference>
<comment type="similarity">
    <text evidence="1 4">Belongs to the D-isomer specific 2-hydroxyacid dehydrogenase family.</text>
</comment>
<dbReference type="PANTHER" id="PTHR43333">
    <property type="entry name" value="2-HACID_DH_C DOMAIN-CONTAINING PROTEIN"/>
    <property type="match status" value="1"/>
</dbReference>
<sequence length="315" mass="36419">MAIKTLFTYDYGEESMNKIKELGYDIISIREKDAVYDKNIEDVEVLVCYNPFQTLDIRKMKKLKWIQLSSAGIDQLPLEYVRNSGIIITNNRGGYSIPIGEWIVLKILELLKHSAKLYENQKNRLWKMDTTILELCGKTISFVGTGDIAKEAARRLRGFDVEILGLNTSGRQVEYFDKCYSSKDIKGMLSVSDIVVITIPYTNDTHHLIDDEKFKMMKDKVCIINVARGSIMNEKDLIRNIEQGKIYGAALDVVEEEPLSSDNPLWNFQNVIITPHNSWMSEMRNTRRFNMIYNNMKKYAQNEKLINIVDINKGY</sequence>
<feature type="domain" description="D-isomer specific 2-hydroxyacid dehydrogenase catalytic" evidence="5">
    <location>
        <begin position="14"/>
        <end position="309"/>
    </location>
</feature>
<dbReference type="InterPro" id="IPR006140">
    <property type="entry name" value="D-isomer_DH_NAD-bd"/>
</dbReference>
<evidence type="ECO:0000256" key="2">
    <source>
        <dbReference type="ARBA" id="ARBA00023002"/>
    </source>
</evidence>
<evidence type="ECO:0000256" key="1">
    <source>
        <dbReference type="ARBA" id="ARBA00005854"/>
    </source>
</evidence>
<evidence type="ECO:0000259" key="5">
    <source>
        <dbReference type="Pfam" id="PF00389"/>
    </source>
</evidence>
<dbReference type="Proteomes" id="UP000694308">
    <property type="component" value="Unassembled WGS sequence"/>
</dbReference>
<reference evidence="7" key="1">
    <citation type="submission" date="2020-12" db="EMBL/GenBank/DDBJ databases">
        <title>Clostridium thailandense sp. nov., a novel acetogenic bacterium isolated from peat land soil in Thailand.</title>
        <authorList>
            <person name="Chaikitkaew S."/>
            <person name="Birkeland N.K."/>
        </authorList>
    </citation>
    <scope>NUCLEOTIDE SEQUENCE</scope>
    <source>
        <strain evidence="7">PL3</strain>
    </source>
</reference>
<dbReference type="PROSITE" id="PS00671">
    <property type="entry name" value="D_2_HYDROXYACID_DH_3"/>
    <property type="match status" value="1"/>
</dbReference>
<evidence type="ECO:0000259" key="6">
    <source>
        <dbReference type="Pfam" id="PF02826"/>
    </source>
</evidence>
<evidence type="ECO:0000313" key="7">
    <source>
        <dbReference type="EMBL" id="MBV7273273.1"/>
    </source>
</evidence>
<dbReference type="Pfam" id="PF02826">
    <property type="entry name" value="2-Hacid_dh_C"/>
    <property type="match status" value="1"/>
</dbReference>
<evidence type="ECO:0000256" key="4">
    <source>
        <dbReference type="RuleBase" id="RU003719"/>
    </source>
</evidence>
<keyword evidence="8" id="KW-1185">Reference proteome</keyword>
<dbReference type="CDD" id="cd12155">
    <property type="entry name" value="PGDH_1"/>
    <property type="match status" value="1"/>
</dbReference>
<dbReference type="GO" id="GO:0051287">
    <property type="term" value="F:NAD binding"/>
    <property type="evidence" value="ECO:0007669"/>
    <property type="project" value="InterPro"/>
</dbReference>
<dbReference type="EMBL" id="JAEEGC010000041">
    <property type="protein sequence ID" value="MBV7273273.1"/>
    <property type="molecule type" value="Genomic_DNA"/>
</dbReference>
<comment type="caution">
    <text evidence="7">The sequence shown here is derived from an EMBL/GenBank/DDBJ whole genome shotgun (WGS) entry which is preliminary data.</text>
</comment>
<organism evidence="7 8">
    <name type="scientific">Clostridium thailandense</name>
    <dbReference type="NCBI Taxonomy" id="2794346"/>
    <lineage>
        <taxon>Bacteria</taxon>
        <taxon>Bacillati</taxon>
        <taxon>Bacillota</taxon>
        <taxon>Clostridia</taxon>
        <taxon>Eubacteriales</taxon>
        <taxon>Clostridiaceae</taxon>
        <taxon>Clostridium</taxon>
    </lineage>
</organism>
<keyword evidence="3" id="KW-0520">NAD</keyword>
<name>A0A949X416_9CLOT</name>
<dbReference type="InterPro" id="IPR029753">
    <property type="entry name" value="D-isomer_DH_CS"/>
</dbReference>
<dbReference type="Pfam" id="PF00389">
    <property type="entry name" value="2-Hacid_dh"/>
    <property type="match status" value="1"/>
</dbReference>
<evidence type="ECO:0000313" key="8">
    <source>
        <dbReference type="Proteomes" id="UP000694308"/>
    </source>
</evidence>
<proteinExistence type="inferred from homology"/>
<gene>
    <name evidence="7" type="ORF">I6U48_10175</name>
</gene>
<dbReference type="GO" id="GO:0016616">
    <property type="term" value="F:oxidoreductase activity, acting on the CH-OH group of donors, NAD or NADP as acceptor"/>
    <property type="evidence" value="ECO:0007669"/>
    <property type="project" value="InterPro"/>
</dbReference>
<keyword evidence="2 4" id="KW-0560">Oxidoreductase</keyword>